<dbReference type="Gene3D" id="3.40.50.1240">
    <property type="entry name" value="Phosphoglycerate mutase-like"/>
    <property type="match status" value="1"/>
</dbReference>
<gene>
    <name evidence="1" type="ORF">HJO_14832</name>
</gene>
<proteinExistence type="predicted"/>
<evidence type="ECO:0000313" key="1">
    <source>
        <dbReference type="EMBL" id="KCZ89503.1"/>
    </source>
</evidence>
<keyword evidence="2" id="KW-1185">Reference proteome</keyword>
<dbReference type="STRING" id="1280950.HJO_14832"/>
<name>A0A059FG64_9PROT</name>
<dbReference type="InterPro" id="IPR013078">
    <property type="entry name" value="His_Pase_superF_clade-1"/>
</dbReference>
<reference evidence="1 2" key="1">
    <citation type="journal article" date="2014" name="Antonie Van Leeuwenhoek">
        <title>Hyphomonas beringensis sp. nov. and Hyphomonas chukchiensis sp. nov., isolated from surface seawater of the Bering Sea and Chukchi Sea.</title>
        <authorList>
            <person name="Li C."/>
            <person name="Lai Q."/>
            <person name="Li G."/>
            <person name="Dong C."/>
            <person name="Wang J."/>
            <person name="Liao Y."/>
            <person name="Shao Z."/>
        </authorList>
    </citation>
    <scope>NUCLEOTIDE SEQUENCE [LARGE SCALE GENOMIC DNA]</scope>
    <source>
        <strain evidence="1 2">MHS-2</strain>
    </source>
</reference>
<protein>
    <submittedName>
        <fullName evidence="1">Phosphoglycerate mutase family protein</fullName>
    </submittedName>
</protein>
<dbReference type="EMBL" id="ARYK01000008">
    <property type="protein sequence ID" value="KCZ89503.1"/>
    <property type="molecule type" value="Genomic_DNA"/>
</dbReference>
<evidence type="ECO:0000313" key="2">
    <source>
        <dbReference type="Proteomes" id="UP000025171"/>
    </source>
</evidence>
<sequence length="202" mass="22684">MPVPGATSTRPQRGPIVVSRHGRPALDRTAGPRLGWRDYRDWWNRYEESRLAEGQVAPEILQATVADADIVFASGRIRAQETAARAAPHLPAIHDPVFNEAPLPPPRIIGVKYLPKTWNILARAAWLSGHSLDGESVNEARIRAALAAEKLHEASENQKVYLAAHGWFNRMLRPEIKKRGWRCVVDGGDGYWSHRVYEYIGK</sequence>
<dbReference type="AlphaFoldDB" id="A0A059FG64"/>
<organism evidence="1 2">
    <name type="scientific">Hyphomonas johnsonii MHS-2</name>
    <dbReference type="NCBI Taxonomy" id="1280950"/>
    <lineage>
        <taxon>Bacteria</taxon>
        <taxon>Pseudomonadati</taxon>
        <taxon>Pseudomonadota</taxon>
        <taxon>Alphaproteobacteria</taxon>
        <taxon>Hyphomonadales</taxon>
        <taxon>Hyphomonadaceae</taxon>
        <taxon>Hyphomonas</taxon>
    </lineage>
</organism>
<dbReference type="SUPFAM" id="SSF53254">
    <property type="entry name" value="Phosphoglycerate mutase-like"/>
    <property type="match status" value="1"/>
</dbReference>
<comment type="caution">
    <text evidence="1">The sequence shown here is derived from an EMBL/GenBank/DDBJ whole genome shotgun (WGS) entry which is preliminary data.</text>
</comment>
<dbReference type="PATRIC" id="fig|1280950.3.peg.2979"/>
<dbReference type="Pfam" id="PF00300">
    <property type="entry name" value="His_Phos_1"/>
    <property type="match status" value="1"/>
</dbReference>
<dbReference type="Proteomes" id="UP000025171">
    <property type="component" value="Unassembled WGS sequence"/>
</dbReference>
<dbReference type="eggNOG" id="COG0406">
    <property type="taxonomic scope" value="Bacteria"/>
</dbReference>
<dbReference type="InterPro" id="IPR029033">
    <property type="entry name" value="His_PPase_superfam"/>
</dbReference>
<accession>A0A059FG64</accession>